<dbReference type="InterPro" id="IPR036396">
    <property type="entry name" value="Cyt_P450_sf"/>
</dbReference>
<organism evidence="9">
    <name type="scientific">Nocardia globerula</name>
    <dbReference type="NCBI Taxonomy" id="1818"/>
    <lineage>
        <taxon>Bacteria</taxon>
        <taxon>Bacillati</taxon>
        <taxon>Actinomycetota</taxon>
        <taxon>Actinomycetes</taxon>
        <taxon>Mycobacteriales</taxon>
        <taxon>Nocardiaceae</taxon>
        <taxon>Nocardia</taxon>
    </lineage>
</organism>
<evidence type="ECO:0000256" key="7">
    <source>
        <dbReference type="ARBA" id="ARBA00023033"/>
    </source>
</evidence>
<dbReference type="CDD" id="cd11030">
    <property type="entry name" value="CYP105-like"/>
    <property type="match status" value="1"/>
</dbReference>
<dbReference type="InterPro" id="IPR001128">
    <property type="entry name" value="Cyt_P450"/>
</dbReference>
<sequence length="389" mass="42615">MATTAFSTQRMDPYSPPPEHLRLQEVEPVSQVGWQNDGKIWAITKHADVRAVLSDSRFSSDRTLPGHPTNLGYAPGNKLKQLIEMDPPEHTEARGRVMGEFTLKKISAMRPRITEIVDQALDAMLLGKSEADLVEALALPVPSVVIAELLGAPYEDHDFFQKNSSAFADPHASSEVRMEAMGRLKGYIADLVNSRVENPGDDILSRQLAAGANPEDLTGLGVLLLIAGHETTANMISLSIATLLDKPELLQQLRDNPELIPGAVEELLRYFTIAEIGGLRLSTDDIEIGGTLIRSGEAVFAVCNTANRDPEVFPEPNKIDFTRGARNHVAFGFGPHQCLGQNLARLELEVVLSAVIRRIPTLRLAIPFGEIPFKEYGPTYGIFTLPVAW</sequence>
<dbReference type="InterPro" id="IPR002397">
    <property type="entry name" value="Cyt_P450_B"/>
</dbReference>
<comment type="similarity">
    <text evidence="2 8">Belongs to the cytochrome P450 family.</text>
</comment>
<dbReference type="GO" id="GO:0016705">
    <property type="term" value="F:oxidoreductase activity, acting on paired donors, with incorporation or reduction of molecular oxygen"/>
    <property type="evidence" value="ECO:0007669"/>
    <property type="project" value="InterPro"/>
</dbReference>
<evidence type="ECO:0000256" key="2">
    <source>
        <dbReference type="ARBA" id="ARBA00010617"/>
    </source>
</evidence>
<evidence type="ECO:0000256" key="6">
    <source>
        <dbReference type="ARBA" id="ARBA00023004"/>
    </source>
</evidence>
<dbReference type="PRINTS" id="PR00385">
    <property type="entry name" value="P450"/>
</dbReference>
<gene>
    <name evidence="9" type="ORF">FNL38_11519</name>
</gene>
<dbReference type="SUPFAM" id="SSF48264">
    <property type="entry name" value="Cytochrome P450"/>
    <property type="match status" value="1"/>
</dbReference>
<dbReference type="EMBL" id="VNIQ01000015">
    <property type="protein sequence ID" value="TYQ00573.1"/>
    <property type="molecule type" value="Genomic_DNA"/>
</dbReference>
<reference evidence="9" key="1">
    <citation type="submission" date="2019-07" db="EMBL/GenBank/DDBJ databases">
        <title>Genomic Encyclopedia of Type Strains, Phase IV (KMG-IV): sequencing the most valuable type-strain genomes for metagenomic binning, comparative biology and taxonomic classification.</title>
        <authorList>
            <person name="Goeker M."/>
        </authorList>
    </citation>
    <scope>NUCLEOTIDE SEQUENCE</scope>
    <source>
        <strain evidence="9">DSM 44596</strain>
    </source>
</reference>
<dbReference type="Pfam" id="PF00067">
    <property type="entry name" value="p450"/>
    <property type="match status" value="1"/>
</dbReference>
<dbReference type="PRINTS" id="PR00359">
    <property type="entry name" value="BP450"/>
</dbReference>
<keyword evidence="3 8" id="KW-0349">Heme</keyword>
<dbReference type="AlphaFoldDB" id="A0A652YH30"/>
<keyword evidence="5 8" id="KW-0560">Oxidoreductase</keyword>
<dbReference type="GO" id="GO:0004497">
    <property type="term" value="F:monooxygenase activity"/>
    <property type="evidence" value="ECO:0007669"/>
    <property type="project" value="UniProtKB-KW"/>
</dbReference>
<evidence type="ECO:0000256" key="5">
    <source>
        <dbReference type="ARBA" id="ARBA00023002"/>
    </source>
</evidence>
<evidence type="ECO:0000256" key="1">
    <source>
        <dbReference type="ARBA" id="ARBA00001971"/>
    </source>
</evidence>
<keyword evidence="6 8" id="KW-0408">Iron</keyword>
<evidence type="ECO:0000256" key="8">
    <source>
        <dbReference type="RuleBase" id="RU000461"/>
    </source>
</evidence>
<dbReference type="GO" id="GO:0005506">
    <property type="term" value="F:iron ion binding"/>
    <property type="evidence" value="ECO:0007669"/>
    <property type="project" value="InterPro"/>
</dbReference>
<evidence type="ECO:0000256" key="3">
    <source>
        <dbReference type="ARBA" id="ARBA00022617"/>
    </source>
</evidence>
<dbReference type="PANTHER" id="PTHR46696">
    <property type="entry name" value="P450, PUTATIVE (EUROFUNG)-RELATED"/>
    <property type="match status" value="1"/>
</dbReference>
<evidence type="ECO:0000256" key="4">
    <source>
        <dbReference type="ARBA" id="ARBA00022723"/>
    </source>
</evidence>
<comment type="caution">
    <text evidence="9">The sequence shown here is derived from an EMBL/GenBank/DDBJ whole genome shotgun (WGS) entry which is preliminary data.</text>
</comment>
<dbReference type="PANTHER" id="PTHR46696:SF1">
    <property type="entry name" value="CYTOCHROME P450 YJIB-RELATED"/>
    <property type="match status" value="1"/>
</dbReference>
<accession>A0A652YH30</accession>
<evidence type="ECO:0000313" key="9">
    <source>
        <dbReference type="EMBL" id="TYQ00573.1"/>
    </source>
</evidence>
<dbReference type="FunFam" id="1.10.630.10:FF:000018">
    <property type="entry name" value="Cytochrome P450 monooxygenase"/>
    <property type="match status" value="1"/>
</dbReference>
<keyword evidence="7 8" id="KW-0503">Monooxygenase</keyword>
<comment type="cofactor">
    <cofactor evidence="1">
        <name>heme</name>
        <dbReference type="ChEBI" id="CHEBI:30413"/>
    </cofactor>
</comment>
<name>A0A652YH30_NOCGL</name>
<dbReference type="InterPro" id="IPR017972">
    <property type="entry name" value="Cyt_P450_CS"/>
</dbReference>
<protein>
    <submittedName>
        <fullName evidence="9">Cytochrome P450</fullName>
    </submittedName>
</protein>
<keyword evidence="4 8" id="KW-0479">Metal-binding</keyword>
<dbReference type="PROSITE" id="PS00086">
    <property type="entry name" value="CYTOCHROME_P450"/>
    <property type="match status" value="1"/>
</dbReference>
<proteinExistence type="inferred from homology"/>
<dbReference type="Gene3D" id="1.10.630.10">
    <property type="entry name" value="Cytochrome P450"/>
    <property type="match status" value="1"/>
</dbReference>
<dbReference type="GO" id="GO:0020037">
    <property type="term" value="F:heme binding"/>
    <property type="evidence" value="ECO:0007669"/>
    <property type="project" value="InterPro"/>
</dbReference>